<sequence length="311" mass="35254">MTVSYDCQSRLLSVVHFHAPWAEQCKQINDLLTELSRVDDFRDVQFASLSAEKFPGISIESNISAVPTILLFRNGNFVSRIDGADLKTIRNHLEKHHSRCEPKMQTPNVEADTLIRKFSCVLFVEGSSDRIQCKTAETVINILNRHGTDFELVDVSVHSEVRDSIEKHSGCQIYPQLYIDGTFVGGSDIVQKLSDSGKLDEILVEKSPALESRLKRLVNRSVCMLFMKGDRRNPRCGFSKKMIALLDHHHADYETYNILEDNEVREGLKNFSNWPTYPQLYLKGELIGGLDIITELSVSGELENILPKIET</sequence>
<evidence type="ECO:0000313" key="1">
    <source>
        <dbReference type="EMBL" id="KAJ8686009.1"/>
    </source>
</evidence>
<reference evidence="1" key="1">
    <citation type="submission" date="2023-04" db="EMBL/GenBank/DDBJ databases">
        <title>A chromosome-level genome assembly of the parasitoid wasp Eretmocerus hayati.</title>
        <authorList>
            <person name="Zhong Y."/>
            <person name="Liu S."/>
            <person name="Liu Y."/>
        </authorList>
    </citation>
    <scope>NUCLEOTIDE SEQUENCE</scope>
    <source>
        <strain evidence="1">ZJU_SS_LIU_2023</strain>
    </source>
</reference>
<protein>
    <submittedName>
        <fullName evidence="1">Uncharacterized protein</fullName>
    </submittedName>
</protein>
<proteinExistence type="predicted"/>
<gene>
    <name evidence="1" type="ORF">QAD02_021802</name>
</gene>
<accession>A0ACC2PRR0</accession>
<name>A0ACC2PRR0_9HYME</name>
<dbReference type="EMBL" id="CM056741">
    <property type="protein sequence ID" value="KAJ8686009.1"/>
    <property type="molecule type" value="Genomic_DNA"/>
</dbReference>
<organism evidence="1 2">
    <name type="scientific">Eretmocerus hayati</name>
    <dbReference type="NCBI Taxonomy" id="131215"/>
    <lineage>
        <taxon>Eukaryota</taxon>
        <taxon>Metazoa</taxon>
        <taxon>Ecdysozoa</taxon>
        <taxon>Arthropoda</taxon>
        <taxon>Hexapoda</taxon>
        <taxon>Insecta</taxon>
        <taxon>Pterygota</taxon>
        <taxon>Neoptera</taxon>
        <taxon>Endopterygota</taxon>
        <taxon>Hymenoptera</taxon>
        <taxon>Apocrita</taxon>
        <taxon>Proctotrupomorpha</taxon>
        <taxon>Chalcidoidea</taxon>
        <taxon>Aphelinidae</taxon>
        <taxon>Aphelininae</taxon>
        <taxon>Eretmocerus</taxon>
    </lineage>
</organism>
<keyword evidence="2" id="KW-1185">Reference proteome</keyword>
<dbReference type="Proteomes" id="UP001239111">
    <property type="component" value="Chromosome 1"/>
</dbReference>
<evidence type="ECO:0000313" key="2">
    <source>
        <dbReference type="Proteomes" id="UP001239111"/>
    </source>
</evidence>
<comment type="caution">
    <text evidence="1">The sequence shown here is derived from an EMBL/GenBank/DDBJ whole genome shotgun (WGS) entry which is preliminary data.</text>
</comment>